<keyword evidence="4 9" id="KW-0288">FMN</keyword>
<keyword evidence="7 9" id="KW-0694">RNA-binding</keyword>
<comment type="similarity">
    <text evidence="10">Belongs to the dus family.</text>
</comment>
<dbReference type="GO" id="GO:0010181">
    <property type="term" value="F:FMN binding"/>
    <property type="evidence" value="ECO:0007669"/>
    <property type="project" value="UniProtKB-UniRule"/>
</dbReference>
<feature type="binding site" evidence="9 12">
    <location>
        <position position="89"/>
    </location>
    <ligand>
        <name>FMN</name>
        <dbReference type="ChEBI" id="CHEBI:58210"/>
    </ligand>
</feature>
<evidence type="ECO:0000256" key="9">
    <source>
        <dbReference type="HAMAP-Rule" id="MF_02043"/>
    </source>
</evidence>
<evidence type="ECO:0000256" key="10">
    <source>
        <dbReference type="PIRNR" id="PIRNR006621"/>
    </source>
</evidence>
<feature type="binding site" evidence="9">
    <location>
        <begin position="220"/>
        <end position="222"/>
    </location>
    <ligand>
        <name>FMN</name>
        <dbReference type="ChEBI" id="CHEBI:58210"/>
    </ligand>
</feature>
<dbReference type="PROSITE" id="PS01136">
    <property type="entry name" value="UPF0034"/>
    <property type="match status" value="1"/>
</dbReference>
<dbReference type="AlphaFoldDB" id="A0A328XWQ9"/>
<evidence type="ECO:0000256" key="6">
    <source>
        <dbReference type="ARBA" id="ARBA00022857"/>
    </source>
</evidence>
<dbReference type="Proteomes" id="UP000249700">
    <property type="component" value="Unassembled WGS sequence"/>
</dbReference>
<dbReference type="SUPFAM" id="SSF51395">
    <property type="entry name" value="FMN-linked oxidoreductases"/>
    <property type="match status" value="1"/>
</dbReference>
<dbReference type="EMBL" id="QLSX01000002">
    <property type="protein sequence ID" value="RAR63544.1"/>
    <property type="molecule type" value="Genomic_DNA"/>
</dbReference>
<evidence type="ECO:0000256" key="7">
    <source>
        <dbReference type="ARBA" id="ARBA00022884"/>
    </source>
</evidence>
<dbReference type="Gene3D" id="3.20.20.70">
    <property type="entry name" value="Aldolase class I"/>
    <property type="match status" value="1"/>
</dbReference>
<feature type="site" description="Interacts with tRNA; defines subfamily-specific binding signature" evidence="9">
    <location>
        <position position="300"/>
    </location>
</feature>
<feature type="binding site" evidence="9 12">
    <location>
        <position position="160"/>
    </location>
    <ligand>
        <name>FMN</name>
        <dbReference type="ChEBI" id="CHEBI:58210"/>
    </ligand>
</feature>
<evidence type="ECO:0000256" key="8">
    <source>
        <dbReference type="ARBA" id="ARBA00023002"/>
    </source>
</evidence>
<comment type="function">
    <text evidence="9">Catalyzes the synthesis of 5,6-dihydrouridine (D), a modified base found in the D-loop of most tRNAs, via the reduction of the C5-C6 double bond in target uridines. Specifically modifies U16 in tRNAs.</text>
</comment>
<dbReference type="GO" id="GO:0050660">
    <property type="term" value="F:flavin adenine dinucleotide binding"/>
    <property type="evidence" value="ECO:0007669"/>
    <property type="project" value="InterPro"/>
</dbReference>
<keyword evidence="3 9" id="KW-0285">Flavoprotein</keyword>
<keyword evidence="12" id="KW-0547">Nucleotide-binding</keyword>
<evidence type="ECO:0000256" key="4">
    <source>
        <dbReference type="ARBA" id="ARBA00022643"/>
    </source>
</evidence>
<dbReference type="Gene3D" id="1.20.225.30">
    <property type="entry name" value="Dihydrouridine synthase, C-terminal recognition domain"/>
    <property type="match status" value="1"/>
</dbReference>
<comment type="cofactor">
    <cofactor evidence="1 9 10 12">
        <name>FMN</name>
        <dbReference type="ChEBI" id="CHEBI:58210"/>
    </cofactor>
</comment>
<dbReference type="PIRSF" id="PIRSF006621">
    <property type="entry name" value="Dus"/>
    <property type="match status" value="1"/>
</dbReference>
<reference evidence="14 15" key="1">
    <citation type="submission" date="2018-06" db="EMBL/GenBank/DDBJ databases">
        <title>Comparative analysis of microorganisms from saline springs in Andes Mountain Range, Colombia.</title>
        <authorList>
            <person name="Rubin E."/>
        </authorList>
    </citation>
    <scope>NUCLEOTIDE SEQUENCE [LARGE SCALE GENOMIC DNA]</scope>
    <source>
        <strain evidence="14 15">USBA-857</strain>
    </source>
</reference>
<feature type="site" description="Interacts with tRNA; defines subfamily-specific binding signature" evidence="9">
    <location>
        <position position="47"/>
    </location>
</feature>
<evidence type="ECO:0000256" key="3">
    <source>
        <dbReference type="ARBA" id="ARBA00022630"/>
    </source>
</evidence>
<accession>A0A328XWQ9</accession>
<protein>
    <recommendedName>
        <fullName evidence="9">tRNA-dihydrouridine(16) synthase</fullName>
        <ecNumber evidence="9">1.3.1.-</ecNumber>
    </recommendedName>
    <alternativeName>
        <fullName evidence="9">U16-specific dihydrouridine synthase</fullName>
        <shortName evidence="9">U16-specific Dus</shortName>
    </alternativeName>
    <alternativeName>
        <fullName evidence="9">tRNA-dihydrouridine synthase C</fullName>
    </alternativeName>
</protein>
<feature type="site" description="Interacts with tRNA" evidence="9">
    <location>
        <position position="197"/>
    </location>
</feature>
<evidence type="ECO:0000256" key="5">
    <source>
        <dbReference type="ARBA" id="ARBA00022694"/>
    </source>
</evidence>
<keyword evidence="6 9" id="KW-0521">NADP</keyword>
<dbReference type="InterPro" id="IPR001269">
    <property type="entry name" value="DUS_fam"/>
</dbReference>
<evidence type="ECO:0000256" key="11">
    <source>
        <dbReference type="PIRSR" id="PIRSR006621-1"/>
    </source>
</evidence>
<evidence type="ECO:0000313" key="15">
    <source>
        <dbReference type="Proteomes" id="UP000249700"/>
    </source>
</evidence>
<feature type="domain" description="DUS-like FMN-binding" evidence="13">
    <location>
        <begin position="17"/>
        <end position="275"/>
    </location>
</feature>
<organism evidence="14 15">
    <name type="scientific">Onishia taeanensis</name>
    <dbReference type="NCBI Taxonomy" id="284577"/>
    <lineage>
        <taxon>Bacteria</taxon>
        <taxon>Pseudomonadati</taxon>
        <taxon>Pseudomonadota</taxon>
        <taxon>Gammaproteobacteria</taxon>
        <taxon>Oceanospirillales</taxon>
        <taxon>Halomonadaceae</taxon>
        <taxon>Onishia</taxon>
    </lineage>
</organism>
<evidence type="ECO:0000256" key="1">
    <source>
        <dbReference type="ARBA" id="ARBA00001917"/>
    </source>
</evidence>
<dbReference type="Pfam" id="PF01207">
    <property type="entry name" value="Dus"/>
    <property type="match status" value="1"/>
</dbReference>
<gene>
    <name evidence="9" type="primary">dusC</name>
    <name evidence="14" type="ORF">BCL93_102283</name>
</gene>
<comment type="caution">
    <text evidence="14">The sequence shown here is derived from an EMBL/GenBank/DDBJ whole genome shotgun (WGS) entry which is preliminary data.</text>
</comment>
<keyword evidence="2 9" id="KW-0820">tRNA-binding</keyword>
<evidence type="ECO:0000313" key="14">
    <source>
        <dbReference type="EMBL" id="RAR63544.1"/>
    </source>
</evidence>
<comment type="similarity">
    <text evidence="9">Belongs to the Dus family. DusC subfamily.</text>
</comment>
<keyword evidence="8 9" id="KW-0560">Oxidoreductase</keyword>
<dbReference type="InterPro" id="IPR018517">
    <property type="entry name" value="tRNA_hU_synthase_CS"/>
</dbReference>
<evidence type="ECO:0000256" key="12">
    <source>
        <dbReference type="PIRSR" id="PIRSR006621-2"/>
    </source>
</evidence>
<feature type="active site" description="Proton donor" evidence="9 11">
    <location>
        <position position="119"/>
    </location>
</feature>
<evidence type="ECO:0000259" key="13">
    <source>
        <dbReference type="Pfam" id="PF01207"/>
    </source>
</evidence>
<dbReference type="InterPro" id="IPR035587">
    <property type="entry name" value="DUS-like_FMN-bd"/>
</dbReference>
<dbReference type="InterPro" id="IPR013785">
    <property type="entry name" value="Aldolase_TIM"/>
</dbReference>
<dbReference type="EC" id="1.3.1.-" evidence="9"/>
<comment type="catalytic activity">
    <reaction evidence="9">
        <text>5,6-dihydrouridine(16) in tRNA + NAD(+) = uridine(16) in tRNA + NADH + H(+)</text>
        <dbReference type="Rhea" id="RHEA:53380"/>
        <dbReference type="Rhea" id="RHEA-COMP:13543"/>
        <dbReference type="Rhea" id="RHEA-COMP:13544"/>
        <dbReference type="ChEBI" id="CHEBI:15378"/>
        <dbReference type="ChEBI" id="CHEBI:57540"/>
        <dbReference type="ChEBI" id="CHEBI:57945"/>
        <dbReference type="ChEBI" id="CHEBI:65315"/>
        <dbReference type="ChEBI" id="CHEBI:74443"/>
    </reaction>
</comment>
<dbReference type="CDD" id="cd02801">
    <property type="entry name" value="DUS_like_FMN"/>
    <property type="match status" value="1"/>
</dbReference>
<feature type="site" description="Interacts with tRNA; defines subfamily-specific binding signature" evidence="9">
    <location>
        <position position="321"/>
    </location>
</feature>
<dbReference type="HAMAP" id="MF_02043">
    <property type="entry name" value="DusC_subfam"/>
    <property type="match status" value="1"/>
</dbReference>
<evidence type="ECO:0000256" key="2">
    <source>
        <dbReference type="ARBA" id="ARBA00022555"/>
    </source>
</evidence>
<comment type="catalytic activity">
    <reaction evidence="9">
        <text>5,6-dihydrouridine(16) in tRNA + NADP(+) = uridine(16) in tRNA + NADPH + H(+)</text>
        <dbReference type="Rhea" id="RHEA:53376"/>
        <dbReference type="Rhea" id="RHEA-COMP:13543"/>
        <dbReference type="Rhea" id="RHEA-COMP:13544"/>
        <dbReference type="ChEBI" id="CHEBI:15378"/>
        <dbReference type="ChEBI" id="CHEBI:57783"/>
        <dbReference type="ChEBI" id="CHEBI:58349"/>
        <dbReference type="ChEBI" id="CHEBI:65315"/>
        <dbReference type="ChEBI" id="CHEBI:74443"/>
    </reaction>
</comment>
<dbReference type="InterPro" id="IPR032886">
    <property type="entry name" value="DusC"/>
</dbReference>
<feature type="site" description="Interacts with tRNA" evidence="9">
    <location>
        <position position="116"/>
    </location>
</feature>
<comment type="caution">
    <text evidence="9">Lacks conserved residue(s) required for the propagation of feature annotation.</text>
</comment>
<feature type="binding site" evidence="12">
    <location>
        <position position="189"/>
    </location>
    <ligand>
        <name>FMN</name>
        <dbReference type="ChEBI" id="CHEBI:58210"/>
    </ligand>
</feature>
<dbReference type="PANTHER" id="PTHR11082">
    <property type="entry name" value="TRNA-DIHYDROURIDINE SYNTHASE"/>
    <property type="match status" value="1"/>
</dbReference>
<name>A0A328XWQ9_9GAMM</name>
<feature type="binding site" evidence="9 12">
    <location>
        <begin position="244"/>
        <end position="245"/>
    </location>
    <ligand>
        <name>FMN</name>
        <dbReference type="ChEBI" id="CHEBI:58210"/>
    </ligand>
</feature>
<dbReference type="GO" id="GO:0102262">
    <property type="term" value="F:tRNA-dihydrouridine16 synthase activity"/>
    <property type="evidence" value="ECO:0007669"/>
    <property type="project" value="RHEA"/>
</dbReference>
<proteinExistence type="inferred from homology"/>
<dbReference type="GO" id="GO:0000049">
    <property type="term" value="F:tRNA binding"/>
    <property type="evidence" value="ECO:0007669"/>
    <property type="project" value="UniProtKB-UniRule"/>
</dbReference>
<keyword evidence="5 9" id="KW-0819">tRNA processing</keyword>
<dbReference type="InterPro" id="IPR042270">
    <property type="entry name" value="DusC_C"/>
</dbReference>
<dbReference type="PANTHER" id="PTHR11082:SF26">
    <property type="entry name" value="TRNA-DIHYDROURIDINE(16) SYNTHASE"/>
    <property type="match status" value="1"/>
</dbReference>
<sequence>MVEQNVVNLLHEGRIGLAPMEGVIDAHTRALLTEHPGFDWTVTEFVRVVDVRLPPRVFYKHCPELIQAPDSAPGQPKVMTPHGIPVHLQLLGSDPEALAANARQAVSLGAISLDLNFGCPAKTVNRHDGGASLLRDPRRLERAVAAVHQAVDGAVPVTAKVRLGFSDRLRALDCALAAERGGAASLVVHARTRDEGYRPPAHWEWIGRIRHALRIPVIANGDIWTLEDYWKARTLSGCPDVMIGRGALADPFLAPRIRHWQRTNERLPATPWAVRADILATYAALQRSTLPERVVVSLLKQWLNQMRARDPEAAGRFQVLRRETRLDPFLAGLTAKSAPAESTSLKQRRPAATLAT</sequence>